<proteinExistence type="predicted"/>
<gene>
    <name evidence="1" type="primary">45</name>
    <name evidence="1" type="ORF">SEA_SHAMBRE1_45</name>
</gene>
<dbReference type="RefSeq" id="YP_010755388.1">
    <property type="nucleotide sequence ID" value="NC_073469.1"/>
</dbReference>
<organism evidence="1 2">
    <name type="scientific">Arthrobacter phage Shambre1</name>
    <dbReference type="NCBI Taxonomy" id="2927284"/>
    <lineage>
        <taxon>Viruses</taxon>
        <taxon>Duplodnaviria</taxon>
        <taxon>Heunggongvirae</taxon>
        <taxon>Uroviricota</taxon>
        <taxon>Caudoviricetes</taxon>
        <taxon>Bismarckvirus</taxon>
        <taxon>Bismarckvirus shambre1</taxon>
    </lineage>
</organism>
<dbReference type="Proteomes" id="UP001063033">
    <property type="component" value="Segment"/>
</dbReference>
<accession>A0A977PT21</accession>
<sequence length="98" mass="10023">MPTFTVTVNRGARLTPETLQDALQELHDADVPGDAGLTVSGDGTRGMSVGFALQAKWKSGPKPAPTEAAAAACAGWCTRTAPHTGECEPPSAMGGDEQ</sequence>
<name>A0A977PT21_9CAUD</name>
<keyword evidence="2" id="KW-1185">Reference proteome</keyword>
<evidence type="ECO:0000313" key="2">
    <source>
        <dbReference type="Proteomes" id="UP001063033"/>
    </source>
</evidence>
<dbReference type="GeneID" id="80020040"/>
<reference evidence="1" key="1">
    <citation type="submission" date="2022-08" db="EMBL/GenBank/DDBJ databases">
        <authorList>
            <person name="Dojs M.A."/>
            <person name="Fleischacker C.L."/>
            <person name="Jackson S.M."/>
            <person name="Feiring S.B."/>
            <person name="Webb R.J."/>
            <person name="Schaefbauer A.B."/>
            <person name="Vigness C.A."/>
            <person name="Boyle B.L."/>
            <person name="Frank J.R."/>
            <person name="Fleischacker T.C."/>
            <person name="Ackerman S.B."/>
            <person name="Balish M.F."/>
            <person name="Garlena R.A."/>
            <person name="Russell D.A."/>
            <person name="Jacobs-Sera D."/>
            <person name="Hatfull G.F."/>
        </authorList>
    </citation>
    <scope>NUCLEOTIDE SEQUENCE</scope>
</reference>
<dbReference type="EMBL" id="OP297545">
    <property type="protein sequence ID" value="UXE04781.1"/>
    <property type="molecule type" value="Genomic_DNA"/>
</dbReference>
<dbReference type="KEGG" id="vg:80020040"/>
<protein>
    <submittedName>
        <fullName evidence="1">Uncharacterized protein</fullName>
    </submittedName>
</protein>
<evidence type="ECO:0000313" key="1">
    <source>
        <dbReference type="EMBL" id="UXE04781.1"/>
    </source>
</evidence>